<evidence type="ECO:0000313" key="11">
    <source>
        <dbReference type="EMBL" id="ADU97184.1"/>
    </source>
</evidence>
<evidence type="ECO:0000256" key="6">
    <source>
        <dbReference type="ARBA" id="ARBA00023136"/>
    </source>
</evidence>
<dbReference type="Pfam" id="PF21082">
    <property type="entry name" value="MS_channel_3rd"/>
    <property type="match status" value="1"/>
</dbReference>
<feature type="domain" description="Mechanosensitive ion channel MscS" evidence="8">
    <location>
        <begin position="99"/>
        <end position="163"/>
    </location>
</feature>
<sequence length="271" mass="29381">MESYISIAVGYAVKILGALAVFIIGRWVVRKLADLLEVALKKADVDETLVKFLGNAAYFLLLILVIIAALGTLGINTTSFAAIVGAVGLAVGLALQNNMSNIGAGVLILFLKPFKVGDFIEAGGVSGTVEALGIVNTTLRTPDNVRIFVPNSSITSGSIKNYSAEPIRRIDLVIGIGYDDDIKKAKEVLYEILNSDPRILKEPAPSVSVAELADSSINLNVRPWVKREDYWAVRSDLLERIKERFDAEGISIPYPQMDVHADVKLLDRKVS</sequence>
<keyword evidence="4 7" id="KW-0812">Transmembrane</keyword>
<evidence type="ECO:0000256" key="7">
    <source>
        <dbReference type="SAM" id="Phobius"/>
    </source>
</evidence>
<dbReference type="Pfam" id="PF05552">
    <property type="entry name" value="MS_channel_1st_1"/>
    <property type="match status" value="1"/>
</dbReference>
<keyword evidence="5 7" id="KW-1133">Transmembrane helix</keyword>
<dbReference type="OrthoDB" id="9809206at2"/>
<dbReference type="SUPFAM" id="SSF82689">
    <property type="entry name" value="Mechanosensitive channel protein MscS (YggB), C-terminal domain"/>
    <property type="match status" value="1"/>
</dbReference>
<evidence type="ECO:0000259" key="8">
    <source>
        <dbReference type="Pfam" id="PF00924"/>
    </source>
</evidence>
<dbReference type="InterPro" id="IPR049278">
    <property type="entry name" value="MS_channel_C"/>
</dbReference>
<feature type="transmembrane region" description="Helical" evidence="7">
    <location>
        <begin position="77"/>
        <end position="95"/>
    </location>
</feature>
<dbReference type="eggNOG" id="COG3264">
    <property type="taxonomic scope" value="Bacteria"/>
</dbReference>
<dbReference type="GO" id="GO:0008381">
    <property type="term" value="F:mechanosensitive monoatomic ion channel activity"/>
    <property type="evidence" value="ECO:0007669"/>
    <property type="project" value="InterPro"/>
</dbReference>
<dbReference type="Pfam" id="PF21088">
    <property type="entry name" value="MS_channel_1st"/>
    <property type="match status" value="1"/>
</dbReference>
<name>E8T2X5_THEA1</name>
<evidence type="ECO:0000256" key="1">
    <source>
        <dbReference type="ARBA" id="ARBA00004651"/>
    </source>
</evidence>
<feature type="transmembrane region" description="Helical" evidence="7">
    <location>
        <begin position="49"/>
        <end position="71"/>
    </location>
</feature>
<evidence type="ECO:0000256" key="5">
    <source>
        <dbReference type="ARBA" id="ARBA00022989"/>
    </source>
</evidence>
<evidence type="ECO:0000259" key="10">
    <source>
        <dbReference type="Pfam" id="PF21088"/>
    </source>
</evidence>
<feature type="domain" description="Mechanosensitive ion channel MscS C-terminal" evidence="9">
    <location>
        <begin position="170"/>
        <end position="252"/>
    </location>
</feature>
<dbReference type="InterPro" id="IPR010920">
    <property type="entry name" value="LSM_dom_sf"/>
</dbReference>
<dbReference type="Proteomes" id="UP000006362">
    <property type="component" value="Chromosome"/>
</dbReference>
<comment type="subcellular location">
    <subcellularLocation>
        <location evidence="1">Cell membrane</location>
        <topology evidence="1">Multi-pass membrane protein</topology>
    </subcellularLocation>
</comment>
<dbReference type="Gene3D" id="2.30.30.60">
    <property type="match status" value="1"/>
</dbReference>
<evidence type="ECO:0000259" key="9">
    <source>
        <dbReference type="Pfam" id="PF21082"/>
    </source>
</evidence>
<feature type="transmembrane region" description="Helical" evidence="7">
    <location>
        <begin position="6"/>
        <end position="29"/>
    </location>
</feature>
<dbReference type="EMBL" id="CP002444">
    <property type="protein sequence ID" value="ADU97184.1"/>
    <property type="molecule type" value="Genomic_DNA"/>
</dbReference>
<dbReference type="InterPro" id="IPR011014">
    <property type="entry name" value="MscS_channel_TM-2"/>
</dbReference>
<dbReference type="PANTHER" id="PTHR30221:SF1">
    <property type="entry name" value="SMALL-CONDUCTANCE MECHANOSENSITIVE CHANNEL"/>
    <property type="match status" value="1"/>
</dbReference>
<keyword evidence="6 7" id="KW-0472">Membrane</keyword>
<dbReference type="InterPro" id="IPR023408">
    <property type="entry name" value="MscS_beta-dom_sf"/>
</dbReference>
<dbReference type="AlphaFoldDB" id="E8T2X5"/>
<accession>E8T2X5</accession>
<dbReference type="PROSITE" id="PS01246">
    <property type="entry name" value="UPF0003"/>
    <property type="match status" value="1"/>
</dbReference>
<dbReference type="InterPro" id="IPR011066">
    <property type="entry name" value="MscS_channel_C_sf"/>
</dbReference>
<dbReference type="HOGENOM" id="CLU_037945_1_1_0"/>
<dbReference type="InterPro" id="IPR006686">
    <property type="entry name" value="MscS_channel_CS"/>
</dbReference>
<evidence type="ECO:0000256" key="2">
    <source>
        <dbReference type="ARBA" id="ARBA00008017"/>
    </source>
</evidence>
<feature type="domain" description="Mechanosensitive ion channel transmembrane helices 2/3" evidence="10">
    <location>
        <begin position="57"/>
        <end position="96"/>
    </location>
</feature>
<dbReference type="RefSeq" id="WP_013537970.1">
    <property type="nucleotide sequence ID" value="NC_014926.1"/>
</dbReference>
<proteinExistence type="inferred from homology"/>
<dbReference type="STRING" id="648996.Theam_1220"/>
<keyword evidence="3" id="KW-1003">Cell membrane</keyword>
<evidence type="ECO:0000256" key="4">
    <source>
        <dbReference type="ARBA" id="ARBA00022692"/>
    </source>
</evidence>
<keyword evidence="12" id="KW-1185">Reference proteome</keyword>
<dbReference type="SUPFAM" id="SSF82861">
    <property type="entry name" value="Mechanosensitive channel protein MscS (YggB), transmembrane region"/>
    <property type="match status" value="1"/>
</dbReference>
<gene>
    <name evidence="11" type="ordered locus">Theam_1220</name>
</gene>
<protein>
    <submittedName>
        <fullName evidence="11">MscS Mechanosensitive ion channel</fullName>
    </submittedName>
</protein>
<evidence type="ECO:0000313" key="12">
    <source>
        <dbReference type="Proteomes" id="UP000006362"/>
    </source>
</evidence>
<dbReference type="Gene3D" id="3.30.70.100">
    <property type="match status" value="1"/>
</dbReference>
<comment type="similarity">
    <text evidence="2">Belongs to the MscS (TC 1.A.23) family.</text>
</comment>
<dbReference type="InterPro" id="IPR008910">
    <property type="entry name" value="MSC_TM_helix"/>
</dbReference>
<dbReference type="GO" id="GO:0005886">
    <property type="term" value="C:plasma membrane"/>
    <property type="evidence" value="ECO:0007669"/>
    <property type="project" value="UniProtKB-SubCell"/>
</dbReference>
<dbReference type="InterPro" id="IPR049142">
    <property type="entry name" value="MS_channel_1st"/>
</dbReference>
<dbReference type="Gene3D" id="1.10.287.1260">
    <property type="match status" value="1"/>
</dbReference>
<organism evidence="11 12">
    <name type="scientific">Thermovibrio ammonificans (strain DSM 15698 / JCM 12110 / HB-1)</name>
    <dbReference type="NCBI Taxonomy" id="648996"/>
    <lineage>
        <taxon>Bacteria</taxon>
        <taxon>Pseudomonadati</taxon>
        <taxon>Aquificota</taxon>
        <taxon>Aquificia</taxon>
        <taxon>Desulfurobacteriales</taxon>
        <taxon>Desulfurobacteriaceae</taxon>
        <taxon>Thermovibrio</taxon>
    </lineage>
</organism>
<dbReference type="SUPFAM" id="SSF50182">
    <property type="entry name" value="Sm-like ribonucleoproteins"/>
    <property type="match status" value="1"/>
</dbReference>
<dbReference type="KEGG" id="tam:Theam_1220"/>
<dbReference type="Pfam" id="PF00924">
    <property type="entry name" value="MS_channel_2nd"/>
    <property type="match status" value="1"/>
</dbReference>
<dbReference type="InterPro" id="IPR006685">
    <property type="entry name" value="MscS_channel_2nd"/>
</dbReference>
<evidence type="ECO:0000256" key="3">
    <source>
        <dbReference type="ARBA" id="ARBA00022475"/>
    </source>
</evidence>
<reference evidence="11" key="1">
    <citation type="submission" date="2011-01" db="EMBL/GenBank/DDBJ databases">
        <title>Complete sequence of chromosome of Thermovibrio ammonificans HB-1.</title>
        <authorList>
            <consortium name="US DOE Joint Genome Institute"/>
            <person name="Lucas S."/>
            <person name="Copeland A."/>
            <person name="Lapidus A."/>
            <person name="Cheng J.-F."/>
            <person name="Goodwin L."/>
            <person name="Pitluck S."/>
            <person name="Davenport K."/>
            <person name="Detter J.C."/>
            <person name="Han C."/>
            <person name="Tapia R."/>
            <person name="Land M."/>
            <person name="Hauser L."/>
            <person name="Kyrpides N."/>
            <person name="Ivanova N."/>
            <person name="Ovchinnikova G."/>
            <person name="Vetriani C."/>
            <person name="Woyke T."/>
        </authorList>
    </citation>
    <scope>NUCLEOTIDE SEQUENCE [LARGE SCALE GENOMIC DNA]</scope>
    <source>
        <strain evidence="11">HB-1</strain>
    </source>
</reference>
<dbReference type="PANTHER" id="PTHR30221">
    <property type="entry name" value="SMALL-CONDUCTANCE MECHANOSENSITIVE CHANNEL"/>
    <property type="match status" value="1"/>
</dbReference>
<dbReference type="InterPro" id="IPR045275">
    <property type="entry name" value="MscS_archaea/bacteria_type"/>
</dbReference>